<dbReference type="SMART" id="SM00033">
    <property type="entry name" value="CH"/>
    <property type="match status" value="1"/>
</dbReference>
<dbReference type="PRINTS" id="PR00888">
    <property type="entry name" value="SM22CALPONIN"/>
</dbReference>
<evidence type="ECO:0000259" key="2">
    <source>
        <dbReference type="PROSITE" id="PS50021"/>
    </source>
</evidence>
<dbReference type="PANTHER" id="PTHR47385:SF14">
    <property type="entry name" value="TRANSGELIN"/>
    <property type="match status" value="1"/>
</dbReference>
<sequence>MSYGLDRELRNKRNNKFDPRLENEAISWIENVTGARISGGVGSLKSGVVLCQLVNRIRPNSVRRINHGRMPFTQMENVNGFLMAAKSLGVSESDLFMTVDLYEEKNLPQVVQCLHALGSASRKVRGFSGPYIGAKTSTSKNIQFSQQQLNKGKSEIPILTREVTKKSNQSGMFDNSRNIVKKSTGGNWTKPNTVTSNNSYGGGQRKYVSSNNSRTTTNNYPRTNTRTTNSSRNTTNNSYEGGQRKYVSSNNSRTTTNNYPRTNTRTTNSSRNTTNNSYGGGQRKFVSSNNSRTTTNNYPRTNTRTTNYSSNSSNNYPNRTTTTSSSNRGGWGSNTSTNNSQPKRVVRSTQNTSTGQRRIVYSSQRK</sequence>
<dbReference type="PRINTS" id="PR00889">
    <property type="entry name" value="CALPONIN"/>
</dbReference>
<dbReference type="Pfam" id="PF00307">
    <property type="entry name" value="CH"/>
    <property type="match status" value="1"/>
</dbReference>
<evidence type="ECO:0000313" key="4">
    <source>
        <dbReference type="Proteomes" id="UP001146793"/>
    </source>
</evidence>
<feature type="compositionally biased region" description="Low complexity" evidence="1">
    <location>
        <begin position="209"/>
        <end position="238"/>
    </location>
</feature>
<feature type="domain" description="Calponin-homology (CH)" evidence="2">
    <location>
        <begin position="19"/>
        <end position="122"/>
    </location>
</feature>
<feature type="compositionally biased region" description="Low complexity" evidence="1">
    <location>
        <begin position="287"/>
        <end position="340"/>
    </location>
</feature>
<dbReference type="GO" id="GO:0031032">
    <property type="term" value="P:actomyosin structure organization"/>
    <property type="evidence" value="ECO:0007669"/>
    <property type="project" value="InterPro"/>
</dbReference>
<dbReference type="GO" id="GO:0051015">
    <property type="term" value="F:actin filament binding"/>
    <property type="evidence" value="ECO:0007669"/>
    <property type="project" value="TreeGrafter"/>
</dbReference>
<dbReference type="EMBL" id="JANTQA010000047">
    <property type="protein sequence ID" value="KAJ3432475.1"/>
    <property type="molecule type" value="Genomic_DNA"/>
</dbReference>
<dbReference type="Gene3D" id="1.10.418.10">
    <property type="entry name" value="Calponin-like domain"/>
    <property type="match status" value="1"/>
</dbReference>
<dbReference type="SUPFAM" id="SSF47576">
    <property type="entry name" value="Calponin-homology domain, CH-domain"/>
    <property type="match status" value="1"/>
</dbReference>
<evidence type="ECO:0000256" key="1">
    <source>
        <dbReference type="SAM" id="MobiDB-lite"/>
    </source>
</evidence>
<dbReference type="AlphaFoldDB" id="A0AAV7YX50"/>
<name>A0AAV7YX50_9EUKA</name>
<protein>
    <submittedName>
        <fullName evidence="3">Muscle-specific protein</fullName>
    </submittedName>
</protein>
<dbReference type="InterPro" id="IPR003096">
    <property type="entry name" value="SM22_calponin"/>
</dbReference>
<dbReference type="InterPro" id="IPR036872">
    <property type="entry name" value="CH_dom_sf"/>
</dbReference>
<dbReference type="InterPro" id="IPR001997">
    <property type="entry name" value="Calponin/LIMCH1"/>
</dbReference>
<dbReference type="Proteomes" id="UP001146793">
    <property type="component" value="Unassembled WGS sequence"/>
</dbReference>
<dbReference type="InterPro" id="IPR001715">
    <property type="entry name" value="CH_dom"/>
</dbReference>
<feature type="compositionally biased region" description="Polar residues" evidence="1">
    <location>
        <begin position="347"/>
        <end position="366"/>
    </location>
</feature>
<comment type="caution">
    <text evidence="3">The sequence shown here is derived from an EMBL/GenBank/DDBJ whole genome shotgun (WGS) entry which is preliminary data.</text>
</comment>
<dbReference type="GO" id="GO:0015629">
    <property type="term" value="C:actin cytoskeleton"/>
    <property type="evidence" value="ECO:0007669"/>
    <property type="project" value="TreeGrafter"/>
</dbReference>
<reference evidence="3" key="1">
    <citation type="submission" date="2022-08" db="EMBL/GenBank/DDBJ databases">
        <title>Novel sulphate-reducing endosymbionts in the free-living metamonad Anaeramoeba.</title>
        <authorList>
            <person name="Jerlstrom-Hultqvist J."/>
            <person name="Cepicka I."/>
            <person name="Gallot-Lavallee L."/>
            <person name="Salas-Leiva D."/>
            <person name="Curtis B.A."/>
            <person name="Zahonova K."/>
            <person name="Pipaliya S."/>
            <person name="Dacks J."/>
            <person name="Roger A.J."/>
        </authorList>
    </citation>
    <scope>NUCLEOTIDE SEQUENCE</scope>
    <source>
        <strain evidence="3">Busselton2</strain>
    </source>
</reference>
<feature type="compositionally biased region" description="Polar residues" evidence="1">
    <location>
        <begin position="184"/>
        <end position="199"/>
    </location>
</feature>
<gene>
    <name evidence="3" type="ORF">M0812_21416</name>
</gene>
<proteinExistence type="predicted"/>
<accession>A0AAV7YX50</accession>
<dbReference type="PROSITE" id="PS50021">
    <property type="entry name" value="CH"/>
    <property type="match status" value="1"/>
</dbReference>
<evidence type="ECO:0000313" key="3">
    <source>
        <dbReference type="EMBL" id="KAJ3432475.1"/>
    </source>
</evidence>
<feature type="compositionally biased region" description="Low complexity" evidence="1">
    <location>
        <begin position="248"/>
        <end position="277"/>
    </location>
</feature>
<feature type="compositionally biased region" description="Polar residues" evidence="1">
    <location>
        <begin position="166"/>
        <end position="178"/>
    </location>
</feature>
<dbReference type="PANTHER" id="PTHR47385">
    <property type="entry name" value="CALPONIN"/>
    <property type="match status" value="1"/>
</dbReference>
<dbReference type="GO" id="GO:0007015">
    <property type="term" value="P:actin filament organization"/>
    <property type="evidence" value="ECO:0007669"/>
    <property type="project" value="TreeGrafter"/>
</dbReference>
<dbReference type="InterPro" id="IPR050606">
    <property type="entry name" value="Calponin-like"/>
</dbReference>
<feature type="region of interest" description="Disordered" evidence="1">
    <location>
        <begin position="165"/>
        <end position="366"/>
    </location>
</feature>
<organism evidence="3 4">
    <name type="scientific">Anaeramoeba flamelloides</name>
    <dbReference type="NCBI Taxonomy" id="1746091"/>
    <lineage>
        <taxon>Eukaryota</taxon>
        <taxon>Metamonada</taxon>
        <taxon>Anaeramoebidae</taxon>
        <taxon>Anaeramoeba</taxon>
    </lineage>
</organism>